<gene>
    <name evidence="1" type="ORF">Vadar_029210</name>
</gene>
<reference evidence="1 2" key="1">
    <citation type="journal article" date="2021" name="Hortic Res">
        <title>High-quality reference genome and annotation aids understanding of berry development for evergreen blueberry (Vaccinium darrowii).</title>
        <authorList>
            <person name="Yu J."/>
            <person name="Hulse-Kemp A.M."/>
            <person name="Babiker E."/>
            <person name="Staton M."/>
        </authorList>
    </citation>
    <scope>NUCLEOTIDE SEQUENCE [LARGE SCALE GENOMIC DNA]</scope>
    <source>
        <strain evidence="2">cv. NJ 8807/NJ 8810</strain>
        <tissue evidence="1">Young leaf</tissue>
    </source>
</reference>
<proteinExistence type="predicted"/>
<name>A0ACB7X540_9ERIC</name>
<organism evidence="1 2">
    <name type="scientific">Vaccinium darrowii</name>
    <dbReference type="NCBI Taxonomy" id="229202"/>
    <lineage>
        <taxon>Eukaryota</taxon>
        <taxon>Viridiplantae</taxon>
        <taxon>Streptophyta</taxon>
        <taxon>Embryophyta</taxon>
        <taxon>Tracheophyta</taxon>
        <taxon>Spermatophyta</taxon>
        <taxon>Magnoliopsida</taxon>
        <taxon>eudicotyledons</taxon>
        <taxon>Gunneridae</taxon>
        <taxon>Pentapetalae</taxon>
        <taxon>asterids</taxon>
        <taxon>Ericales</taxon>
        <taxon>Ericaceae</taxon>
        <taxon>Vaccinioideae</taxon>
        <taxon>Vaccinieae</taxon>
        <taxon>Vaccinium</taxon>
    </lineage>
</organism>
<comment type="caution">
    <text evidence="1">The sequence shown here is derived from an EMBL/GenBank/DDBJ whole genome shotgun (WGS) entry which is preliminary data.</text>
</comment>
<evidence type="ECO:0000313" key="1">
    <source>
        <dbReference type="EMBL" id="KAH7835723.1"/>
    </source>
</evidence>
<evidence type="ECO:0000313" key="2">
    <source>
        <dbReference type="Proteomes" id="UP000828048"/>
    </source>
</evidence>
<dbReference type="Proteomes" id="UP000828048">
    <property type="component" value="Chromosome 2"/>
</dbReference>
<dbReference type="EMBL" id="CM037152">
    <property type="protein sequence ID" value="KAH7835723.1"/>
    <property type="molecule type" value="Genomic_DNA"/>
</dbReference>
<protein>
    <submittedName>
        <fullName evidence="1">Uncharacterized protein</fullName>
    </submittedName>
</protein>
<sequence>MANLITLFVDNLADKVDPFSLRRKFTDYGIVRDVFIPNKRGKNSRKRFGFVRFDCPVSADVAIEKANGSRFLENTIIVKRAAFNKNGLVNSVKVSEFPANNKNFQNSHSPGTRRVPAQEHTFSAGDLRLSQSEHNQGAFISYANVVTGKKSLEPNRFIVKAQEEDIEWDNVIRDGEKIDDENVDSDVACLEEKTNLREHDEDSGSHCNDVSSSGESLSLSGSGGLDKQDMDGSNASNLGGDYSGRANTVLAKDPSVEVAPDVSQSIISPFSHEQLGQEYPLFSGFGDAEDYPSGDHIQTI</sequence>
<accession>A0ACB7X540</accession>
<keyword evidence="2" id="KW-1185">Reference proteome</keyword>